<dbReference type="KEGG" id="tmn:UCRPA7_2733"/>
<dbReference type="SMART" id="SM01011">
    <property type="entry name" value="AMP_N"/>
    <property type="match status" value="1"/>
</dbReference>
<comment type="cofactor">
    <cofactor evidence="2">
        <name>Mn(2+)</name>
        <dbReference type="ChEBI" id="CHEBI:29035"/>
    </cofactor>
</comment>
<feature type="domain" description="Aminopeptidase P N-terminal" evidence="12">
    <location>
        <begin position="7"/>
        <end position="144"/>
    </location>
</feature>
<dbReference type="Gene3D" id="3.40.350.10">
    <property type="entry name" value="Creatinase/prolidase N-terminal domain"/>
    <property type="match status" value="1"/>
</dbReference>
<evidence type="ECO:0000313" key="14">
    <source>
        <dbReference type="Proteomes" id="UP000014074"/>
    </source>
</evidence>
<evidence type="ECO:0000256" key="1">
    <source>
        <dbReference type="ARBA" id="ARBA00001424"/>
    </source>
</evidence>
<evidence type="ECO:0000256" key="6">
    <source>
        <dbReference type="ARBA" id="ARBA00022438"/>
    </source>
</evidence>
<sequence>MYLTPGITAQEYADRRAKLAQSLPDNGVAVLAAAELKYRSGAVFYPYRQESNFLYLTGFNEPDSMAVIRRTGDKLGDYVFHLFVRPKDPKAEQWSGPWSGLQAAQDVFNADETGDINKIESLLPPLLRSASKIYTDVELSRAGQPTKFANMVRSVNRSLSSAPLQPIMNNLRVIKSKAEIANMRLAGQISGRCITAAMRRPWDTEKDLQAFLDYTFTANGCEGPAYVPVVAGGSRANMIHYVHNNAALDPAQLVLVDAGGEYGTYIADITRTWPVSGKFSAAQRDLYEAVLRVQRTGVALCRESAGMTLDGIHRVTENTLRDQLRDLGFDMGRAGALDELFPHHVGHYIGLDVHDCPGYGRHVALKAGHCVTIEPGVYVPDDERFPAHFRGMGIRIEDSVCVDDDSPLVLTTEAVKEVVDIEALRG</sequence>
<comment type="similarity">
    <text evidence="4">Belongs to the peptidase M24B family.</text>
</comment>
<evidence type="ECO:0000256" key="8">
    <source>
        <dbReference type="ARBA" id="ARBA00022801"/>
    </source>
</evidence>
<dbReference type="eggNOG" id="KOG2414">
    <property type="taxonomic scope" value="Eukaryota"/>
</dbReference>
<dbReference type="HOGENOM" id="CLU_017266_1_1_1"/>
<dbReference type="InterPro" id="IPR029149">
    <property type="entry name" value="Creatin/AminoP/Spt16_N"/>
</dbReference>
<dbReference type="PANTHER" id="PTHR43226">
    <property type="entry name" value="XAA-PRO AMINOPEPTIDASE 3"/>
    <property type="match status" value="1"/>
</dbReference>
<dbReference type="GO" id="GO:0070006">
    <property type="term" value="F:metalloaminopeptidase activity"/>
    <property type="evidence" value="ECO:0007669"/>
    <property type="project" value="InterPro"/>
</dbReference>
<dbReference type="InterPro" id="IPR036005">
    <property type="entry name" value="Creatinase/aminopeptidase-like"/>
</dbReference>
<dbReference type="GO" id="GO:0005634">
    <property type="term" value="C:nucleus"/>
    <property type="evidence" value="ECO:0007669"/>
    <property type="project" value="EnsemblFungi"/>
</dbReference>
<evidence type="ECO:0000256" key="5">
    <source>
        <dbReference type="ARBA" id="ARBA00012574"/>
    </source>
</evidence>
<evidence type="ECO:0000256" key="11">
    <source>
        <dbReference type="ARBA" id="ARBA00030849"/>
    </source>
</evidence>
<keyword evidence="8" id="KW-0378">Hydrolase</keyword>
<evidence type="ECO:0000256" key="2">
    <source>
        <dbReference type="ARBA" id="ARBA00001936"/>
    </source>
</evidence>
<dbReference type="GO" id="GO:0016485">
    <property type="term" value="P:protein processing"/>
    <property type="evidence" value="ECO:0007669"/>
    <property type="project" value="EnsemblFungi"/>
</dbReference>
<protein>
    <recommendedName>
        <fullName evidence="5">Xaa-Pro aminopeptidase</fullName>
        <ecNumber evidence="5">3.4.11.9</ecNumber>
    </recommendedName>
    <alternativeName>
        <fullName evidence="11">Aminoacylproline aminopeptidase</fullName>
    </alternativeName>
</protein>
<accession>R8BR39</accession>
<evidence type="ECO:0000256" key="10">
    <source>
        <dbReference type="ARBA" id="ARBA00023211"/>
    </source>
</evidence>
<comment type="function">
    <text evidence="3">Catalyzes the removal of a penultimate prolyl residue from the N-termini of peptides.</text>
</comment>
<evidence type="ECO:0000256" key="3">
    <source>
        <dbReference type="ARBA" id="ARBA00002443"/>
    </source>
</evidence>
<keyword evidence="6" id="KW-0645">Protease</keyword>
<dbReference type="EMBL" id="KB932957">
    <property type="protein sequence ID" value="EOO01799.1"/>
    <property type="molecule type" value="Genomic_DNA"/>
</dbReference>
<keyword evidence="14" id="KW-1185">Reference proteome</keyword>
<keyword evidence="9" id="KW-0482">Metalloprotease</keyword>
<dbReference type="SUPFAM" id="SSF53092">
    <property type="entry name" value="Creatinase/prolidase N-terminal domain"/>
    <property type="match status" value="1"/>
</dbReference>
<gene>
    <name evidence="13" type="ORF">UCRPA7_2733</name>
</gene>
<dbReference type="AlphaFoldDB" id="R8BR39"/>
<dbReference type="InterPro" id="IPR007865">
    <property type="entry name" value="Aminopep_P_N"/>
</dbReference>
<name>R8BR39_PHAM7</name>
<keyword evidence="6" id="KW-0031">Aminopeptidase</keyword>
<dbReference type="GO" id="GO:0030145">
    <property type="term" value="F:manganese ion binding"/>
    <property type="evidence" value="ECO:0007669"/>
    <property type="project" value="InterPro"/>
</dbReference>
<dbReference type="GO" id="GO:0005739">
    <property type="term" value="C:mitochondrion"/>
    <property type="evidence" value="ECO:0007669"/>
    <property type="project" value="EnsemblFungi"/>
</dbReference>
<dbReference type="Pfam" id="PF00557">
    <property type="entry name" value="Peptidase_M24"/>
    <property type="match status" value="1"/>
</dbReference>
<dbReference type="InterPro" id="IPR000994">
    <property type="entry name" value="Pept_M24"/>
</dbReference>
<keyword evidence="7" id="KW-0479">Metal-binding</keyword>
<organism evidence="13 14">
    <name type="scientific">Phaeoacremonium minimum (strain UCR-PA7)</name>
    <name type="common">Esca disease fungus</name>
    <name type="synonym">Togninia minima</name>
    <dbReference type="NCBI Taxonomy" id="1286976"/>
    <lineage>
        <taxon>Eukaryota</taxon>
        <taxon>Fungi</taxon>
        <taxon>Dikarya</taxon>
        <taxon>Ascomycota</taxon>
        <taxon>Pezizomycotina</taxon>
        <taxon>Sordariomycetes</taxon>
        <taxon>Sordariomycetidae</taxon>
        <taxon>Togniniales</taxon>
        <taxon>Togniniaceae</taxon>
        <taxon>Phaeoacremonium</taxon>
    </lineage>
</organism>
<evidence type="ECO:0000256" key="9">
    <source>
        <dbReference type="ARBA" id="ARBA00023049"/>
    </source>
</evidence>
<dbReference type="GeneID" id="19323012"/>
<comment type="catalytic activity">
    <reaction evidence="1">
        <text>Release of any N-terminal amino acid, including proline, that is linked to proline, even from a dipeptide or tripeptide.</text>
        <dbReference type="EC" id="3.4.11.9"/>
    </reaction>
</comment>
<evidence type="ECO:0000256" key="7">
    <source>
        <dbReference type="ARBA" id="ARBA00022723"/>
    </source>
</evidence>
<evidence type="ECO:0000313" key="13">
    <source>
        <dbReference type="EMBL" id="EOO01799.1"/>
    </source>
</evidence>
<dbReference type="Gene3D" id="3.90.230.10">
    <property type="entry name" value="Creatinase/methionine aminopeptidase superfamily"/>
    <property type="match status" value="1"/>
</dbReference>
<dbReference type="RefSeq" id="XP_007913475.1">
    <property type="nucleotide sequence ID" value="XM_007915284.1"/>
</dbReference>
<dbReference type="OrthoDB" id="4215474at2759"/>
<dbReference type="SUPFAM" id="SSF55920">
    <property type="entry name" value="Creatinase/aminopeptidase"/>
    <property type="match status" value="1"/>
</dbReference>
<dbReference type="InterPro" id="IPR052433">
    <property type="entry name" value="X-Pro_dipept-like"/>
</dbReference>
<reference evidence="14" key="1">
    <citation type="journal article" date="2013" name="Genome Announc.">
        <title>Draft genome sequence of the ascomycete Phaeoacremonium aleophilum strain UCR-PA7, a causal agent of the esca disease complex in grapevines.</title>
        <authorList>
            <person name="Blanco-Ulate B."/>
            <person name="Rolshausen P."/>
            <person name="Cantu D."/>
        </authorList>
    </citation>
    <scope>NUCLEOTIDE SEQUENCE [LARGE SCALE GENOMIC DNA]</scope>
    <source>
        <strain evidence="14">UCR-PA7</strain>
    </source>
</reference>
<dbReference type="Pfam" id="PF05195">
    <property type="entry name" value="AMP_N"/>
    <property type="match status" value="1"/>
</dbReference>
<evidence type="ECO:0000259" key="12">
    <source>
        <dbReference type="SMART" id="SM01011"/>
    </source>
</evidence>
<dbReference type="PANTHER" id="PTHR43226:SF4">
    <property type="entry name" value="XAA-PRO AMINOPEPTIDASE 3"/>
    <property type="match status" value="1"/>
</dbReference>
<dbReference type="EC" id="3.4.11.9" evidence="5"/>
<proteinExistence type="inferred from homology"/>
<evidence type="ECO:0000256" key="4">
    <source>
        <dbReference type="ARBA" id="ARBA00008766"/>
    </source>
</evidence>
<dbReference type="CDD" id="cd01087">
    <property type="entry name" value="Prolidase"/>
    <property type="match status" value="1"/>
</dbReference>
<dbReference type="Proteomes" id="UP000014074">
    <property type="component" value="Unassembled WGS sequence"/>
</dbReference>
<keyword evidence="10" id="KW-0464">Manganese</keyword>
<dbReference type="GO" id="GO:0050821">
    <property type="term" value="P:protein stabilization"/>
    <property type="evidence" value="ECO:0007669"/>
    <property type="project" value="EnsemblFungi"/>
</dbReference>